<dbReference type="PANTHER" id="PTHR31845:SF17">
    <property type="entry name" value="ZN(II)2CYS6 TRANSCRIPTION FACTOR (EUROFUNG)"/>
    <property type="match status" value="1"/>
</dbReference>
<dbReference type="SMART" id="SM00066">
    <property type="entry name" value="GAL4"/>
    <property type="match status" value="1"/>
</dbReference>
<accession>A0AAJ8LL76</accession>
<dbReference type="RefSeq" id="XP_065823535.1">
    <property type="nucleotide sequence ID" value="XM_065967463.1"/>
</dbReference>
<dbReference type="PANTHER" id="PTHR31845">
    <property type="entry name" value="FINGER DOMAIN PROTEIN, PUTATIVE-RELATED"/>
    <property type="match status" value="1"/>
</dbReference>
<dbReference type="GO" id="GO:0000981">
    <property type="term" value="F:DNA-binding transcription factor activity, RNA polymerase II-specific"/>
    <property type="evidence" value="ECO:0007669"/>
    <property type="project" value="InterPro"/>
</dbReference>
<dbReference type="Proteomes" id="UP000322225">
    <property type="component" value="Chromosome 7"/>
</dbReference>
<dbReference type="CDD" id="cd00067">
    <property type="entry name" value="GAL4"/>
    <property type="match status" value="1"/>
</dbReference>
<name>A0AAJ8LL76_9TREE</name>
<reference evidence="8" key="2">
    <citation type="submission" date="2024-01" db="EMBL/GenBank/DDBJ databases">
        <title>Comparative genomics of Cryptococcus and Kwoniella reveals pathogenesis evolution and contrasting modes of karyotype evolution via chromosome fusion or intercentromeric recombination.</title>
        <authorList>
            <person name="Coelho M.A."/>
            <person name="David-Palma M."/>
            <person name="Shea T."/>
            <person name="Bowers K."/>
            <person name="McGinley-Smith S."/>
            <person name="Mohammad A.W."/>
            <person name="Gnirke A."/>
            <person name="Yurkov A.M."/>
            <person name="Nowrousian M."/>
            <person name="Sun S."/>
            <person name="Cuomo C.A."/>
            <person name="Heitman J."/>
        </authorList>
    </citation>
    <scope>NUCLEOTIDE SEQUENCE</scope>
    <source>
        <strain evidence="8">CBS 12478</strain>
    </source>
</reference>
<evidence type="ECO:0000256" key="1">
    <source>
        <dbReference type="ARBA" id="ARBA00004123"/>
    </source>
</evidence>
<gene>
    <name evidence="8" type="ORF">CI109_104256</name>
</gene>
<keyword evidence="9" id="KW-1185">Reference proteome</keyword>
<keyword evidence="2" id="KW-0805">Transcription regulation</keyword>
<reference evidence="8" key="1">
    <citation type="submission" date="2017-08" db="EMBL/GenBank/DDBJ databases">
        <authorList>
            <person name="Cuomo C."/>
            <person name="Billmyre B."/>
            <person name="Heitman J."/>
        </authorList>
    </citation>
    <scope>NUCLEOTIDE SEQUENCE</scope>
    <source>
        <strain evidence="8">CBS 12478</strain>
    </source>
</reference>
<keyword evidence="3" id="KW-0238">DNA-binding</keyword>
<evidence type="ECO:0000256" key="6">
    <source>
        <dbReference type="SAM" id="MobiDB-lite"/>
    </source>
</evidence>
<evidence type="ECO:0000256" key="4">
    <source>
        <dbReference type="ARBA" id="ARBA00023163"/>
    </source>
</evidence>
<evidence type="ECO:0000313" key="8">
    <source>
        <dbReference type="EMBL" id="WWD19792.1"/>
    </source>
</evidence>
<dbReference type="InterPro" id="IPR001138">
    <property type="entry name" value="Zn2Cys6_DnaBD"/>
</dbReference>
<protein>
    <recommendedName>
        <fullName evidence="7">Zn(2)-C6 fungal-type domain-containing protein</fullName>
    </recommendedName>
</protein>
<organism evidence="8 9">
    <name type="scientific">Kwoniella shandongensis</name>
    <dbReference type="NCBI Taxonomy" id="1734106"/>
    <lineage>
        <taxon>Eukaryota</taxon>
        <taxon>Fungi</taxon>
        <taxon>Dikarya</taxon>
        <taxon>Basidiomycota</taxon>
        <taxon>Agaricomycotina</taxon>
        <taxon>Tremellomycetes</taxon>
        <taxon>Tremellales</taxon>
        <taxon>Cryptococcaceae</taxon>
        <taxon>Kwoniella</taxon>
    </lineage>
</organism>
<feature type="compositionally biased region" description="Basic and acidic residues" evidence="6">
    <location>
        <begin position="276"/>
        <end position="286"/>
    </location>
</feature>
<feature type="region of interest" description="Disordered" evidence="6">
    <location>
        <begin position="141"/>
        <end position="244"/>
    </location>
</feature>
<proteinExistence type="predicted"/>
<feature type="domain" description="Zn(2)-C6 fungal-type" evidence="7">
    <location>
        <begin position="50"/>
        <end position="96"/>
    </location>
</feature>
<feature type="region of interest" description="Disordered" evidence="6">
    <location>
        <begin position="276"/>
        <end position="302"/>
    </location>
</feature>
<feature type="compositionally biased region" description="Basic residues" evidence="6">
    <location>
        <begin position="287"/>
        <end position="297"/>
    </location>
</feature>
<dbReference type="CDD" id="cd12148">
    <property type="entry name" value="fungal_TF_MHR"/>
    <property type="match status" value="1"/>
</dbReference>
<dbReference type="Gene3D" id="4.10.240.10">
    <property type="entry name" value="Zn(2)-C6 fungal-type DNA-binding domain"/>
    <property type="match status" value="1"/>
</dbReference>
<dbReference type="GO" id="GO:0000976">
    <property type="term" value="F:transcription cis-regulatory region binding"/>
    <property type="evidence" value="ECO:0007669"/>
    <property type="project" value="TreeGrafter"/>
</dbReference>
<dbReference type="GO" id="GO:0005634">
    <property type="term" value="C:nucleus"/>
    <property type="evidence" value="ECO:0007669"/>
    <property type="project" value="UniProtKB-SubCell"/>
</dbReference>
<dbReference type="InterPro" id="IPR051089">
    <property type="entry name" value="prtT"/>
</dbReference>
<dbReference type="PROSITE" id="PS50048">
    <property type="entry name" value="ZN2_CY6_FUNGAL_2"/>
    <property type="match status" value="1"/>
</dbReference>
<dbReference type="GO" id="GO:0008270">
    <property type="term" value="F:zinc ion binding"/>
    <property type="evidence" value="ECO:0007669"/>
    <property type="project" value="InterPro"/>
</dbReference>
<dbReference type="InterPro" id="IPR036864">
    <property type="entry name" value="Zn2-C6_fun-type_DNA-bd_sf"/>
</dbReference>
<dbReference type="SUPFAM" id="SSF57701">
    <property type="entry name" value="Zn2/Cys6 DNA-binding domain"/>
    <property type="match status" value="1"/>
</dbReference>
<sequence length="930" mass="101478">MASHTRSPTCVLSLPFVSTDRFTLKLWSRLTNRRSDEEGPPSKVRRTTRACLQCRSRKQRCLPVVQPDPDASAAYSTPHAQAPCQRCRQLNTTCSFETDQPHRPEENPTPSKMATIVVDLQRRVNEQEERIAELEKITGDGFGTHVHGNGTNGNGDARHDQDEGNMNGLIEETPFENELDQPYMDRPSSAHLATNSSGRPSPSYPAPFAPSYVTTSTTPHAGPAASVSPSTRSRPDFTMSTLELGPPIATLRSLGALPTDRADDGVEVGVDDGYERYSQQEDERSRGNQHARPRTVHNHPSAVPTQMSILDPIARGVMSRKDAVIAIETFFNHCHSFGPVLDEKLRKKGVDLRFESPTLFLTICTIGARFWEGSSSRSTTTTGKRIRSRGLHPSFLELTTLLDISVSQLLLRPTPSDVTLDSIRALLLYAQWMPVNRDHQDPQPHTNGKPTTRSRYNDISAWAVLGLAARYALFLGLDRLAVQPFQVSSVLVAPGHTITESDMSRLRVWHNLITCDCNLMLTSGLPASLDPAPAVAIGKVFAGHQLAQQPGDLRVTALVELVGIAHRAIESSARATGGAKGTGPGVGRVLEASCLRKANFELDEWEVAWLARLKDTAYQYNALPFTSIRWYRLSLNSAALGPLLSPSPPSSSIHSPQQRNHLSLLQSLEISLTAASQILFALSKKASTYIWTLNSQDRSSFPRTVQCERETITEEGCGVDEDAVERLSYAVDYTWISLTFSVTFLVLCYVRGMIGDDLGISILSTPYRASDMDTQTHFPHPARPHSILACLVRLAQGIFDRLCRTSSVHPARDYQPIVNNAAALISNPSPIVVQPSNDVDATQTRWDNVETQTAGMTNNGGPSNGGVLPSGLLSSGVSEYGQGDAQDIGEGEPMGLQGLFDLMSNSGMEWPGYIFGGTAAGGGDLSPWNV</sequence>
<dbReference type="KEGG" id="ksn:43588137"/>
<evidence type="ECO:0000313" key="9">
    <source>
        <dbReference type="Proteomes" id="UP000322225"/>
    </source>
</evidence>
<evidence type="ECO:0000256" key="3">
    <source>
        <dbReference type="ARBA" id="ARBA00023125"/>
    </source>
</evidence>
<evidence type="ECO:0000256" key="5">
    <source>
        <dbReference type="ARBA" id="ARBA00023242"/>
    </source>
</evidence>
<evidence type="ECO:0000256" key="2">
    <source>
        <dbReference type="ARBA" id="ARBA00023015"/>
    </source>
</evidence>
<dbReference type="EMBL" id="CP144057">
    <property type="protein sequence ID" value="WWD19792.1"/>
    <property type="molecule type" value="Genomic_DNA"/>
</dbReference>
<keyword evidence="5" id="KW-0539">Nucleus</keyword>
<keyword evidence="4" id="KW-0804">Transcription</keyword>
<dbReference type="AlphaFoldDB" id="A0AAJ8LL76"/>
<comment type="subcellular location">
    <subcellularLocation>
        <location evidence="1">Nucleus</location>
    </subcellularLocation>
</comment>
<evidence type="ECO:0000259" key="7">
    <source>
        <dbReference type="PROSITE" id="PS50048"/>
    </source>
</evidence>
<dbReference type="GeneID" id="43588137"/>